<evidence type="ECO:0000256" key="3">
    <source>
        <dbReference type="ARBA" id="ARBA00022763"/>
    </source>
</evidence>
<evidence type="ECO:0000256" key="6">
    <source>
        <dbReference type="SAM" id="MobiDB-lite"/>
    </source>
</evidence>
<comment type="caution">
    <text evidence="8">The sequence shown here is derived from an EMBL/GenBank/DDBJ whole genome shotgun (WGS) entry which is preliminary data.</text>
</comment>
<evidence type="ECO:0000313" key="9">
    <source>
        <dbReference type="Proteomes" id="UP001150569"/>
    </source>
</evidence>
<dbReference type="InterPro" id="IPR011084">
    <property type="entry name" value="DRMBL"/>
</dbReference>
<feature type="region of interest" description="Disordered" evidence="6">
    <location>
        <begin position="486"/>
        <end position="517"/>
    </location>
</feature>
<dbReference type="GO" id="GO:0036297">
    <property type="term" value="P:interstrand cross-link repair"/>
    <property type="evidence" value="ECO:0007669"/>
    <property type="project" value="TreeGrafter"/>
</dbReference>
<dbReference type="InterPro" id="IPR036866">
    <property type="entry name" value="RibonucZ/Hydroxyglut_hydro"/>
</dbReference>
<dbReference type="Gene3D" id="3.40.50.12650">
    <property type="match status" value="1"/>
</dbReference>
<dbReference type="CDD" id="cd16273">
    <property type="entry name" value="SNM1A-1C-like_MBL-fold"/>
    <property type="match status" value="1"/>
</dbReference>
<feature type="compositionally biased region" description="Pro residues" evidence="6">
    <location>
        <begin position="534"/>
        <end position="554"/>
    </location>
</feature>
<reference evidence="8" key="1">
    <citation type="submission" date="2022-07" db="EMBL/GenBank/DDBJ databases">
        <title>Phylogenomic reconstructions and comparative analyses of Kickxellomycotina fungi.</title>
        <authorList>
            <person name="Reynolds N.K."/>
            <person name="Stajich J.E."/>
            <person name="Barry K."/>
            <person name="Grigoriev I.V."/>
            <person name="Crous P."/>
            <person name="Smith M.E."/>
        </authorList>
    </citation>
    <scope>NUCLEOTIDE SEQUENCE</scope>
    <source>
        <strain evidence="8">RSA 861</strain>
    </source>
</reference>
<protein>
    <submittedName>
        <fullName evidence="8">Repair protein PSO2 SNM1</fullName>
    </submittedName>
</protein>
<evidence type="ECO:0000313" key="8">
    <source>
        <dbReference type="EMBL" id="KAJ1929936.1"/>
    </source>
</evidence>
<feature type="region of interest" description="Disordered" evidence="6">
    <location>
        <begin position="531"/>
        <end position="557"/>
    </location>
</feature>
<evidence type="ECO:0000256" key="4">
    <source>
        <dbReference type="ARBA" id="ARBA00023204"/>
    </source>
</evidence>
<dbReference type="EMBL" id="JANBPT010000020">
    <property type="protein sequence ID" value="KAJ1929936.1"/>
    <property type="molecule type" value="Genomic_DNA"/>
</dbReference>
<keyword evidence="4" id="KW-0234">DNA repair</keyword>
<dbReference type="Proteomes" id="UP001150569">
    <property type="component" value="Unassembled WGS sequence"/>
</dbReference>
<dbReference type="OrthoDB" id="262529at2759"/>
<feature type="domain" description="DNA repair metallo-beta-lactamase" evidence="7">
    <location>
        <begin position="435"/>
        <end position="621"/>
    </location>
</feature>
<dbReference type="GO" id="GO:0005634">
    <property type="term" value="C:nucleus"/>
    <property type="evidence" value="ECO:0007669"/>
    <property type="project" value="UniProtKB-SubCell"/>
</dbReference>
<evidence type="ECO:0000256" key="2">
    <source>
        <dbReference type="ARBA" id="ARBA00010304"/>
    </source>
</evidence>
<accession>A0A9W8AE92</accession>
<keyword evidence="9" id="KW-1185">Reference proteome</keyword>
<evidence type="ECO:0000256" key="1">
    <source>
        <dbReference type="ARBA" id="ARBA00004123"/>
    </source>
</evidence>
<comment type="similarity">
    <text evidence="2">Belongs to the DNA repair metallo-beta-lactamase (DRMBL) family.</text>
</comment>
<dbReference type="Pfam" id="PF07522">
    <property type="entry name" value="DRMBL"/>
    <property type="match status" value="1"/>
</dbReference>
<dbReference type="PANTHER" id="PTHR23240:SF6">
    <property type="entry name" value="DNA CROSS-LINK REPAIR 1A PROTEIN"/>
    <property type="match status" value="1"/>
</dbReference>
<keyword evidence="5" id="KW-0539">Nucleus</keyword>
<evidence type="ECO:0000259" key="7">
    <source>
        <dbReference type="Pfam" id="PF07522"/>
    </source>
</evidence>
<feature type="compositionally biased region" description="Polar residues" evidence="6">
    <location>
        <begin position="508"/>
        <end position="517"/>
    </location>
</feature>
<dbReference type="PANTHER" id="PTHR23240">
    <property type="entry name" value="DNA CROSS-LINK REPAIR PROTEIN PSO2/SNM1-RELATED"/>
    <property type="match status" value="1"/>
</dbReference>
<dbReference type="GO" id="GO:0003684">
    <property type="term" value="F:damaged DNA binding"/>
    <property type="evidence" value="ECO:0007669"/>
    <property type="project" value="TreeGrafter"/>
</dbReference>
<dbReference type="SUPFAM" id="SSF56281">
    <property type="entry name" value="Metallo-hydrolase/oxidoreductase"/>
    <property type="match status" value="1"/>
</dbReference>
<evidence type="ECO:0000256" key="5">
    <source>
        <dbReference type="ARBA" id="ARBA00023242"/>
    </source>
</evidence>
<dbReference type="Gene3D" id="3.60.15.10">
    <property type="entry name" value="Ribonuclease Z/Hydroxyacylglutathione hydrolase-like"/>
    <property type="match status" value="1"/>
</dbReference>
<dbReference type="GO" id="GO:0006303">
    <property type="term" value="P:double-strand break repair via nonhomologous end joining"/>
    <property type="evidence" value="ECO:0007669"/>
    <property type="project" value="TreeGrafter"/>
</dbReference>
<dbReference type="AlphaFoldDB" id="A0A9W8AE92"/>
<keyword evidence="3" id="KW-0227">DNA damage</keyword>
<comment type="subcellular location">
    <subcellularLocation>
        <location evidence="1">Nucleus</location>
    </subcellularLocation>
</comment>
<dbReference type="GO" id="GO:0035312">
    <property type="term" value="F:5'-3' DNA exonuclease activity"/>
    <property type="evidence" value="ECO:0007669"/>
    <property type="project" value="TreeGrafter"/>
</dbReference>
<proteinExistence type="inferred from homology"/>
<name>A0A9W8AE92_9FUNG</name>
<organism evidence="8 9">
    <name type="scientific">Tieghemiomyces parasiticus</name>
    <dbReference type="NCBI Taxonomy" id="78921"/>
    <lineage>
        <taxon>Eukaryota</taxon>
        <taxon>Fungi</taxon>
        <taxon>Fungi incertae sedis</taxon>
        <taxon>Zoopagomycota</taxon>
        <taxon>Kickxellomycotina</taxon>
        <taxon>Dimargaritomycetes</taxon>
        <taxon>Dimargaritales</taxon>
        <taxon>Dimargaritaceae</taxon>
        <taxon>Tieghemiomyces</taxon>
    </lineage>
</organism>
<sequence>MDNERQPKRTRVSDPAPIIILDSDSEETNETCRVRKSPGCGLAVETLPTTPSATNTSQPAPAVAACPICNETFAADQGEAARQTHANRCLDLLLGPDDGEATDPSQDLVSVPPGLATSAFTARVASNDHSPASLVTASYTSTTTYQAASADEDRLVGRRKTCPWYKRMPHTPFAVDAFNYGPIPDCTAYFLTHYHADHYGGLRANFDYGYIYCTTATANLVRQQLRVDARYIRALPLNEMVLVDGVQVTLIEANHCPGSVLIYFCIPRPGAAPYRILHTGDFRACPAQCRHACVAAAPLDAIYLDTTYLDPTYSFPPQQEVINAATTFCRRLQAEADFFDTFFPTKTVAAPASSMMSRLDSWFAKDNSTNTSLNVKSETTAVPKSEQPAARILYVVGTYSIGKERIFVSIAQALRTKVFVTYQKNSILSCLEDPELAALVTYRAAEAQVHVISMHKINKAAMSAYLDEHPSFTHLVAIKPTGWTFAGPGPPRRGAKPAAGATPERLAAQTSKSRTPAKSAQTTLFATFLTAPQSVPPTPSNTMPLAPPLPPSPSPTLGDPPVDLVPAPTAPYTDASMKPMAKSSQVLIFGVPYSEHSSFRELAAFVLALRVNKVIPTVNMGKPEKRAAMQVWLDRWQDYKRIHGTCMVSTRDDYW</sequence>
<gene>
    <name evidence="8" type="primary">pso2_1</name>
    <name evidence="8" type="ORF">IWQ60_000740</name>
</gene>